<keyword evidence="4 14" id="KW-0963">Cytoplasm</keyword>
<dbReference type="PANTHER" id="PTHR43445:SF3">
    <property type="entry name" value="UDP-N-ACETYLMURAMATE--L-ALANINE LIGASE"/>
    <property type="match status" value="1"/>
</dbReference>
<dbReference type="GO" id="GO:0008763">
    <property type="term" value="F:UDP-N-acetylmuramate-L-alanine ligase activity"/>
    <property type="evidence" value="ECO:0007669"/>
    <property type="project" value="UniProtKB-UniRule"/>
</dbReference>
<evidence type="ECO:0000256" key="4">
    <source>
        <dbReference type="ARBA" id="ARBA00022490"/>
    </source>
</evidence>
<dbReference type="GO" id="GO:0009252">
    <property type="term" value="P:peptidoglycan biosynthetic process"/>
    <property type="evidence" value="ECO:0007669"/>
    <property type="project" value="UniProtKB-UniRule"/>
</dbReference>
<dbReference type="SUPFAM" id="SSF53623">
    <property type="entry name" value="MurD-like peptide ligases, catalytic domain"/>
    <property type="match status" value="1"/>
</dbReference>
<feature type="domain" description="Mur ligase N-terminal catalytic" evidence="15">
    <location>
        <begin position="3"/>
        <end position="99"/>
    </location>
</feature>
<dbReference type="EMBL" id="FNTX01000001">
    <property type="protein sequence ID" value="SED87950.1"/>
    <property type="molecule type" value="Genomic_DNA"/>
</dbReference>
<dbReference type="Gene3D" id="3.90.190.20">
    <property type="entry name" value="Mur ligase, C-terminal domain"/>
    <property type="match status" value="1"/>
</dbReference>
<organism evidence="18 19">
    <name type="scientific">Ruania alba</name>
    <dbReference type="NCBI Taxonomy" id="648782"/>
    <lineage>
        <taxon>Bacteria</taxon>
        <taxon>Bacillati</taxon>
        <taxon>Actinomycetota</taxon>
        <taxon>Actinomycetes</taxon>
        <taxon>Micrococcales</taxon>
        <taxon>Ruaniaceae</taxon>
        <taxon>Ruania</taxon>
    </lineage>
</organism>
<dbReference type="InterPro" id="IPR050061">
    <property type="entry name" value="MurCDEF_pg_biosynth"/>
</dbReference>
<dbReference type="NCBIfam" id="TIGR01082">
    <property type="entry name" value="murC"/>
    <property type="match status" value="1"/>
</dbReference>
<dbReference type="HAMAP" id="MF_00046">
    <property type="entry name" value="MurC"/>
    <property type="match status" value="1"/>
</dbReference>
<evidence type="ECO:0000259" key="16">
    <source>
        <dbReference type="Pfam" id="PF02875"/>
    </source>
</evidence>
<comment type="function">
    <text evidence="14">Cell wall formation.</text>
</comment>
<feature type="domain" description="Mur ligase C-terminal" evidence="16">
    <location>
        <begin position="308"/>
        <end position="434"/>
    </location>
</feature>
<dbReference type="Proteomes" id="UP000199220">
    <property type="component" value="Unassembled WGS sequence"/>
</dbReference>
<keyword evidence="12 14" id="KW-0961">Cell wall biogenesis/degradation</keyword>
<dbReference type="PANTHER" id="PTHR43445">
    <property type="entry name" value="UDP-N-ACETYLMURAMATE--L-ALANINE LIGASE-RELATED"/>
    <property type="match status" value="1"/>
</dbReference>
<keyword evidence="5 14" id="KW-0436">Ligase</keyword>
<dbReference type="GO" id="GO:0071555">
    <property type="term" value="P:cell wall organization"/>
    <property type="evidence" value="ECO:0007669"/>
    <property type="project" value="UniProtKB-KW"/>
</dbReference>
<evidence type="ECO:0000256" key="3">
    <source>
        <dbReference type="ARBA" id="ARBA00012211"/>
    </source>
</evidence>
<evidence type="ECO:0000256" key="6">
    <source>
        <dbReference type="ARBA" id="ARBA00022618"/>
    </source>
</evidence>
<dbReference type="GO" id="GO:0008360">
    <property type="term" value="P:regulation of cell shape"/>
    <property type="evidence" value="ECO:0007669"/>
    <property type="project" value="UniProtKB-KW"/>
</dbReference>
<evidence type="ECO:0000259" key="15">
    <source>
        <dbReference type="Pfam" id="PF01225"/>
    </source>
</evidence>
<proteinExistence type="inferred from homology"/>
<protein>
    <recommendedName>
        <fullName evidence="3 14">UDP-N-acetylmuramate--L-alanine ligase</fullName>
        <ecNumber evidence="3 14">6.3.2.8</ecNumber>
    </recommendedName>
    <alternativeName>
        <fullName evidence="14">UDP-N-acetylmuramoyl-L-alanine synthetase</fullName>
    </alternativeName>
</protein>
<dbReference type="InterPro" id="IPR005758">
    <property type="entry name" value="UDP-N-AcMur_Ala_ligase_MurC"/>
</dbReference>
<keyword evidence="8 14" id="KW-0067">ATP-binding</keyword>
<comment type="catalytic activity">
    <reaction evidence="13 14">
        <text>UDP-N-acetyl-alpha-D-muramate + L-alanine + ATP = UDP-N-acetyl-alpha-D-muramoyl-L-alanine + ADP + phosphate + H(+)</text>
        <dbReference type="Rhea" id="RHEA:23372"/>
        <dbReference type="ChEBI" id="CHEBI:15378"/>
        <dbReference type="ChEBI" id="CHEBI:30616"/>
        <dbReference type="ChEBI" id="CHEBI:43474"/>
        <dbReference type="ChEBI" id="CHEBI:57972"/>
        <dbReference type="ChEBI" id="CHEBI:70757"/>
        <dbReference type="ChEBI" id="CHEBI:83898"/>
        <dbReference type="ChEBI" id="CHEBI:456216"/>
        <dbReference type="EC" id="6.3.2.8"/>
    </reaction>
</comment>
<keyword evidence="6 14" id="KW-0132">Cell division</keyword>
<dbReference type="SUPFAM" id="SSF53244">
    <property type="entry name" value="MurD-like peptide ligases, peptide-binding domain"/>
    <property type="match status" value="1"/>
</dbReference>
<dbReference type="Gene3D" id="3.40.50.720">
    <property type="entry name" value="NAD(P)-binding Rossmann-like Domain"/>
    <property type="match status" value="1"/>
</dbReference>
<evidence type="ECO:0000259" key="17">
    <source>
        <dbReference type="Pfam" id="PF08245"/>
    </source>
</evidence>
<keyword evidence="10 14" id="KW-0573">Peptidoglycan synthesis</keyword>
<dbReference type="Pfam" id="PF02875">
    <property type="entry name" value="Mur_ligase_C"/>
    <property type="match status" value="1"/>
</dbReference>
<dbReference type="InterPro" id="IPR036565">
    <property type="entry name" value="Mur-like_cat_sf"/>
</dbReference>
<keyword evidence="7 14" id="KW-0547">Nucleotide-binding</keyword>
<dbReference type="GO" id="GO:0005737">
    <property type="term" value="C:cytoplasm"/>
    <property type="evidence" value="ECO:0007669"/>
    <property type="project" value="UniProtKB-SubCell"/>
</dbReference>
<name>A0A1H5EA86_9MICO</name>
<keyword evidence="11 14" id="KW-0131">Cell cycle</keyword>
<dbReference type="GO" id="GO:0051301">
    <property type="term" value="P:cell division"/>
    <property type="evidence" value="ECO:0007669"/>
    <property type="project" value="UniProtKB-KW"/>
</dbReference>
<evidence type="ECO:0000256" key="7">
    <source>
        <dbReference type="ARBA" id="ARBA00022741"/>
    </source>
</evidence>
<sequence>MRVHFVAIGGAGMSVIAELMLADGVTVSGSDRQDSAVLQRLQRRGATVHVGHDAAHVAGADLVVVSSAISGDNPEVTAARAAGIDVVHRSVALTRAAEGKDFVAVAGAHGKTTTSAMLAVALREAGQDPAFAIGGAVLALGSGAHAGTGEVFVAEADESDGSFLNYSPRVAVVTNIEPDHLDHYGTADAFEAAFEEFADRVVPGGVVITCADDPGARRFADRARARGVRVRTYGTSSAADVRLTDVHLTPGAATARLLAAEGELALELAVPGEHNLLNATAAWCAGVELGVDPAVMSQSLAAFTGTARRFELRGAAGGVRVVDDYAHNPTKVAAAVRTGRGAVGAGRLIVLFQPHLFSRTETFAAEFADALAGADEVILTAIYPAREEPRPGVTSALICDLLPGSRYLEDHREAAHAAAALATEGDLVMTIGAGDVTVLGEVILDRLRERES</sequence>
<dbReference type="InterPro" id="IPR013221">
    <property type="entry name" value="Mur_ligase_cen"/>
</dbReference>
<dbReference type="Pfam" id="PF01225">
    <property type="entry name" value="Mur_ligase"/>
    <property type="match status" value="1"/>
</dbReference>
<comment type="similarity">
    <text evidence="14">Belongs to the MurCDEF family.</text>
</comment>
<evidence type="ECO:0000256" key="5">
    <source>
        <dbReference type="ARBA" id="ARBA00022598"/>
    </source>
</evidence>
<dbReference type="InterPro" id="IPR004101">
    <property type="entry name" value="Mur_ligase_C"/>
</dbReference>
<reference evidence="19" key="1">
    <citation type="submission" date="2016-10" db="EMBL/GenBank/DDBJ databases">
        <authorList>
            <person name="Varghese N."/>
            <person name="Submissions S."/>
        </authorList>
    </citation>
    <scope>NUCLEOTIDE SEQUENCE [LARGE SCALE GENOMIC DNA]</scope>
    <source>
        <strain evidence="19">DSM 21368</strain>
    </source>
</reference>
<keyword evidence="19" id="KW-1185">Reference proteome</keyword>
<keyword evidence="9 14" id="KW-0133">Cell shape</keyword>
<evidence type="ECO:0000256" key="11">
    <source>
        <dbReference type="ARBA" id="ARBA00023306"/>
    </source>
</evidence>
<gene>
    <name evidence="14" type="primary">murC</name>
    <name evidence="18" type="ORF">SAMN04488554_0945</name>
</gene>
<evidence type="ECO:0000256" key="1">
    <source>
        <dbReference type="ARBA" id="ARBA00004496"/>
    </source>
</evidence>
<dbReference type="InterPro" id="IPR000713">
    <property type="entry name" value="Mur_ligase_N"/>
</dbReference>
<feature type="domain" description="Mur ligase central" evidence="17">
    <location>
        <begin position="105"/>
        <end position="285"/>
    </location>
</feature>
<comment type="pathway">
    <text evidence="2 14">Cell wall biogenesis; peptidoglycan biosynthesis.</text>
</comment>
<evidence type="ECO:0000256" key="2">
    <source>
        <dbReference type="ARBA" id="ARBA00004752"/>
    </source>
</evidence>
<evidence type="ECO:0000256" key="12">
    <source>
        <dbReference type="ARBA" id="ARBA00023316"/>
    </source>
</evidence>
<evidence type="ECO:0000313" key="18">
    <source>
        <dbReference type="EMBL" id="SED87950.1"/>
    </source>
</evidence>
<dbReference type="UniPathway" id="UPA00219"/>
<dbReference type="Gene3D" id="3.40.1190.10">
    <property type="entry name" value="Mur-like, catalytic domain"/>
    <property type="match status" value="1"/>
</dbReference>
<evidence type="ECO:0000256" key="14">
    <source>
        <dbReference type="HAMAP-Rule" id="MF_00046"/>
    </source>
</evidence>
<accession>A0A1H5EA86</accession>
<dbReference type="Pfam" id="PF08245">
    <property type="entry name" value="Mur_ligase_M"/>
    <property type="match status" value="1"/>
</dbReference>
<dbReference type="RefSeq" id="WP_089771907.1">
    <property type="nucleotide sequence ID" value="NZ_FNTX01000001.1"/>
</dbReference>
<dbReference type="GO" id="GO:0005524">
    <property type="term" value="F:ATP binding"/>
    <property type="evidence" value="ECO:0007669"/>
    <property type="project" value="UniProtKB-UniRule"/>
</dbReference>
<comment type="subcellular location">
    <subcellularLocation>
        <location evidence="1 14">Cytoplasm</location>
    </subcellularLocation>
</comment>
<evidence type="ECO:0000256" key="10">
    <source>
        <dbReference type="ARBA" id="ARBA00022984"/>
    </source>
</evidence>
<evidence type="ECO:0000256" key="9">
    <source>
        <dbReference type="ARBA" id="ARBA00022960"/>
    </source>
</evidence>
<feature type="binding site" evidence="14">
    <location>
        <begin position="107"/>
        <end position="113"/>
    </location>
    <ligand>
        <name>ATP</name>
        <dbReference type="ChEBI" id="CHEBI:30616"/>
    </ligand>
</feature>
<dbReference type="SUPFAM" id="SSF51984">
    <property type="entry name" value="MurCD N-terminal domain"/>
    <property type="match status" value="1"/>
</dbReference>
<evidence type="ECO:0000256" key="13">
    <source>
        <dbReference type="ARBA" id="ARBA00047833"/>
    </source>
</evidence>
<dbReference type="EC" id="6.3.2.8" evidence="3 14"/>
<dbReference type="InterPro" id="IPR036615">
    <property type="entry name" value="Mur_ligase_C_dom_sf"/>
</dbReference>
<dbReference type="OrthoDB" id="9804126at2"/>
<evidence type="ECO:0000313" key="19">
    <source>
        <dbReference type="Proteomes" id="UP000199220"/>
    </source>
</evidence>
<evidence type="ECO:0000256" key="8">
    <source>
        <dbReference type="ARBA" id="ARBA00022840"/>
    </source>
</evidence>
<dbReference type="STRING" id="648782.SAMN04488554_0945"/>
<dbReference type="AlphaFoldDB" id="A0A1H5EA86"/>